<keyword evidence="3" id="KW-1185">Reference proteome</keyword>
<sequence>MKDKLWKPMVNGDGAALTITRKLPGLVGLVLLALGAAGFGGAAKADYKLCNKTSYALSASLGFVEEENLLTRGWWRLRPGECKTVISADVQPGRYYVYAEAIPGHRGDLKTWSGETPLCVQNDSLFTLRDQSVCKEDPQRTRDFNAVDVTGEDGGNYTTDFTDENNYTTYQAQIAGVQRLLSDVGFDIGTIDGQLGATTKSALRQYRRSRGLGQDGVVDNQVIDALITEANNEDAKLGFFFCNETMLPVWAAFAQPADGSEGYRSSGWWLLDSGSCAKVRRGALTAEPYYVYGIMQAEDQELTLAGGDTQFCVAAVQFDARSDIACEESGFDTARFRRIDTGGEKAWTFVFRAEQFNQDLVQQADQPAPEPAPAQ</sequence>
<evidence type="ECO:0000313" key="2">
    <source>
        <dbReference type="EMBL" id="MFC3302033.1"/>
    </source>
</evidence>
<dbReference type="Pfam" id="PF01471">
    <property type="entry name" value="PG_binding_1"/>
    <property type="match status" value="1"/>
</dbReference>
<organism evidence="2 3">
    <name type="scientific">Parvularcula lutaonensis</name>
    <dbReference type="NCBI Taxonomy" id="491923"/>
    <lineage>
        <taxon>Bacteria</taxon>
        <taxon>Pseudomonadati</taxon>
        <taxon>Pseudomonadota</taxon>
        <taxon>Alphaproteobacteria</taxon>
        <taxon>Parvularculales</taxon>
        <taxon>Parvularculaceae</taxon>
        <taxon>Parvularcula</taxon>
    </lineage>
</organism>
<dbReference type="Gene3D" id="1.10.101.10">
    <property type="entry name" value="PGBD-like superfamily/PGBD"/>
    <property type="match status" value="1"/>
</dbReference>
<gene>
    <name evidence="2" type="ORF">ACFONP_04735</name>
</gene>
<accession>A0ABV7MAF0</accession>
<dbReference type="InterPro" id="IPR009380">
    <property type="entry name" value="DUF1036"/>
</dbReference>
<feature type="domain" description="Peptidoglycan binding-like" evidence="1">
    <location>
        <begin position="175"/>
        <end position="226"/>
    </location>
</feature>
<proteinExistence type="predicted"/>
<evidence type="ECO:0000259" key="1">
    <source>
        <dbReference type="Pfam" id="PF01471"/>
    </source>
</evidence>
<dbReference type="InterPro" id="IPR002477">
    <property type="entry name" value="Peptidoglycan-bd-like"/>
</dbReference>
<name>A0ABV7MAF0_9PROT</name>
<evidence type="ECO:0000313" key="3">
    <source>
        <dbReference type="Proteomes" id="UP001595607"/>
    </source>
</evidence>
<dbReference type="Proteomes" id="UP001595607">
    <property type="component" value="Unassembled WGS sequence"/>
</dbReference>
<dbReference type="SUPFAM" id="SSF47090">
    <property type="entry name" value="PGBD-like"/>
    <property type="match status" value="1"/>
</dbReference>
<dbReference type="InterPro" id="IPR036366">
    <property type="entry name" value="PGBDSf"/>
</dbReference>
<dbReference type="InterPro" id="IPR036365">
    <property type="entry name" value="PGBD-like_sf"/>
</dbReference>
<dbReference type="Pfam" id="PF06282">
    <property type="entry name" value="DUF1036"/>
    <property type="match status" value="2"/>
</dbReference>
<reference evidence="3" key="1">
    <citation type="journal article" date="2019" name="Int. J. Syst. Evol. Microbiol.">
        <title>The Global Catalogue of Microorganisms (GCM) 10K type strain sequencing project: providing services to taxonomists for standard genome sequencing and annotation.</title>
        <authorList>
            <consortium name="The Broad Institute Genomics Platform"/>
            <consortium name="The Broad Institute Genome Sequencing Center for Infectious Disease"/>
            <person name="Wu L."/>
            <person name="Ma J."/>
        </authorList>
    </citation>
    <scope>NUCLEOTIDE SEQUENCE [LARGE SCALE GENOMIC DNA]</scope>
    <source>
        <strain evidence="3">KCTC 22245</strain>
    </source>
</reference>
<comment type="caution">
    <text evidence="2">The sequence shown here is derived from an EMBL/GenBank/DDBJ whole genome shotgun (WGS) entry which is preliminary data.</text>
</comment>
<dbReference type="RefSeq" id="WP_378992500.1">
    <property type="nucleotide sequence ID" value="NZ_JBHRVA010000002.1"/>
</dbReference>
<dbReference type="EMBL" id="JBHRVA010000002">
    <property type="protein sequence ID" value="MFC3302033.1"/>
    <property type="molecule type" value="Genomic_DNA"/>
</dbReference>
<protein>
    <submittedName>
        <fullName evidence="2">DUF1036 domain-containing protein</fullName>
    </submittedName>
</protein>